<dbReference type="Pfam" id="PF00316">
    <property type="entry name" value="FBPase"/>
    <property type="match status" value="1"/>
</dbReference>
<comment type="similarity">
    <text evidence="3 13">Belongs to the FBPase class 1 family.</text>
</comment>
<name>A0A0D6EJW5_SPOSA</name>
<evidence type="ECO:0000313" key="17">
    <source>
        <dbReference type="EMBL" id="CEQ39925.1"/>
    </source>
</evidence>
<dbReference type="GO" id="GO:0005829">
    <property type="term" value="C:cytosol"/>
    <property type="evidence" value="ECO:0007669"/>
    <property type="project" value="TreeGrafter"/>
</dbReference>
<dbReference type="InterPro" id="IPR028343">
    <property type="entry name" value="FBPtase"/>
</dbReference>
<dbReference type="InterPro" id="IPR020548">
    <property type="entry name" value="Fructose_bisphosphatase_AS"/>
</dbReference>
<comment type="cofactor">
    <cofactor evidence="2">
        <name>Mg(2+)</name>
        <dbReference type="ChEBI" id="CHEBI:18420"/>
    </cofactor>
</comment>
<evidence type="ECO:0000256" key="14">
    <source>
        <dbReference type="SAM" id="MobiDB-lite"/>
    </source>
</evidence>
<dbReference type="Gene3D" id="3.30.540.10">
    <property type="entry name" value="Fructose-1,6-Bisphosphatase, subunit A, domain 1"/>
    <property type="match status" value="1"/>
</dbReference>
<evidence type="ECO:0000256" key="3">
    <source>
        <dbReference type="ARBA" id="ARBA00010941"/>
    </source>
</evidence>
<organism evidence="17 18">
    <name type="scientific">Sporidiobolus salmonicolor</name>
    <name type="common">Yeast-like fungus</name>
    <name type="synonym">Sporobolomyces salmonicolor</name>
    <dbReference type="NCBI Taxonomy" id="5005"/>
    <lineage>
        <taxon>Eukaryota</taxon>
        <taxon>Fungi</taxon>
        <taxon>Dikarya</taxon>
        <taxon>Basidiomycota</taxon>
        <taxon>Pucciniomycotina</taxon>
        <taxon>Microbotryomycetes</taxon>
        <taxon>Sporidiobolales</taxon>
        <taxon>Sporidiobolaceae</taxon>
        <taxon>Sporobolomyces</taxon>
    </lineage>
</organism>
<dbReference type="OrthoDB" id="10256725at2759"/>
<evidence type="ECO:0000256" key="9">
    <source>
        <dbReference type="ARBA" id="ARBA00023277"/>
    </source>
</evidence>
<dbReference type="PROSITE" id="PS00124">
    <property type="entry name" value="FBPASE"/>
    <property type="match status" value="1"/>
</dbReference>
<dbReference type="GO" id="GO:0006000">
    <property type="term" value="P:fructose metabolic process"/>
    <property type="evidence" value="ECO:0007669"/>
    <property type="project" value="TreeGrafter"/>
</dbReference>
<sequence>MADAGLHDNMKPPSTEIVTLTSVRPHTASFAESALRSMSDDGSGTSGGCSPWSGRPGVLSGPWDGSRSIFASPDDPVLSGFPGAAHVAGAISRGMSLVTGGGVLLQTPHVLSQQQQSPIATGDLTLLLTAIQTTCKFISTNVRRAGLLNLIGAAGTANVQGEDQKKLDILSNDIMINSLRASGKTAVLISEENEEPIFIDAGHRGKYCVVFDPLDGSSNIDAGVNIGTIFGVYKVAEGSDGQLSDVLRPGSELVVAGYCMYGSSANLVISTGQGVNGYTLDNGIGEFILTHPNIRIPSRGKIYSFNEGNSLFFHEPVVKYLESIKYPSNGKPYSARYIGSMVADVHRTLLYGGIFGYPEDKKSKSGKLRLLYEGFPMAFLIEQAGGIATTGKQRILDIMPTDIHQRTPVFLGSKEDVEDLLKFYQ</sequence>
<evidence type="ECO:0000256" key="7">
    <source>
        <dbReference type="ARBA" id="ARBA00022801"/>
    </source>
</evidence>
<proteinExistence type="inferred from homology"/>
<evidence type="ECO:0000256" key="12">
    <source>
        <dbReference type="ARBA" id="ARBA00070480"/>
    </source>
</evidence>
<dbReference type="GO" id="GO:0046872">
    <property type="term" value="F:metal ion binding"/>
    <property type="evidence" value="ECO:0007669"/>
    <property type="project" value="UniProtKB-KW"/>
</dbReference>
<feature type="region of interest" description="Disordered" evidence="14">
    <location>
        <begin position="37"/>
        <end position="57"/>
    </location>
</feature>
<dbReference type="GO" id="GO:0042132">
    <property type="term" value="F:fructose 1,6-bisphosphate 1-phosphatase activity"/>
    <property type="evidence" value="ECO:0007669"/>
    <property type="project" value="UniProtKB-EC"/>
</dbReference>
<dbReference type="FunFam" id="3.40.190.80:FF:000001">
    <property type="entry name" value="Fructose-1,6-bisphosphatase class 1"/>
    <property type="match status" value="1"/>
</dbReference>
<evidence type="ECO:0000256" key="6">
    <source>
        <dbReference type="ARBA" id="ARBA00022723"/>
    </source>
</evidence>
<dbReference type="Proteomes" id="UP000243876">
    <property type="component" value="Unassembled WGS sequence"/>
</dbReference>
<dbReference type="PRINTS" id="PR00115">
    <property type="entry name" value="F16BPHPHTASE"/>
</dbReference>
<evidence type="ECO:0000313" key="18">
    <source>
        <dbReference type="Proteomes" id="UP000243876"/>
    </source>
</evidence>
<comment type="subunit">
    <text evidence="4">Homotetramer.</text>
</comment>
<gene>
    <name evidence="17" type="primary">SPOSA6832_01482</name>
</gene>
<dbReference type="AlphaFoldDB" id="A0A0D6EJW5"/>
<dbReference type="SUPFAM" id="SSF56655">
    <property type="entry name" value="Carbohydrate phosphatase"/>
    <property type="match status" value="1"/>
</dbReference>
<dbReference type="PIRSF" id="PIRSF000904">
    <property type="entry name" value="FBPtase_SBPase"/>
    <property type="match status" value="1"/>
</dbReference>
<dbReference type="PANTHER" id="PTHR11556">
    <property type="entry name" value="FRUCTOSE-1,6-BISPHOSPHATASE-RELATED"/>
    <property type="match status" value="1"/>
</dbReference>
<evidence type="ECO:0000256" key="5">
    <source>
        <dbReference type="ARBA" id="ARBA00013093"/>
    </source>
</evidence>
<dbReference type="InterPro" id="IPR044015">
    <property type="entry name" value="FBPase_C_dom"/>
</dbReference>
<dbReference type="NCBIfam" id="NF006778">
    <property type="entry name" value="PRK09293.1-1"/>
    <property type="match status" value="1"/>
</dbReference>
<keyword evidence="7 13" id="KW-0378">Hydrolase</keyword>
<dbReference type="GO" id="GO:0006002">
    <property type="term" value="P:fructose 6-phosphate metabolic process"/>
    <property type="evidence" value="ECO:0007669"/>
    <property type="project" value="TreeGrafter"/>
</dbReference>
<dbReference type="GO" id="GO:0005986">
    <property type="term" value="P:sucrose biosynthetic process"/>
    <property type="evidence" value="ECO:0007669"/>
    <property type="project" value="TreeGrafter"/>
</dbReference>
<evidence type="ECO:0000256" key="4">
    <source>
        <dbReference type="ARBA" id="ARBA00011881"/>
    </source>
</evidence>
<feature type="domain" description="Fructose-1-6-bisphosphatase class I N-terminal" evidence="15">
    <location>
        <begin position="109"/>
        <end position="292"/>
    </location>
</feature>
<evidence type="ECO:0000256" key="2">
    <source>
        <dbReference type="ARBA" id="ARBA00001946"/>
    </source>
</evidence>
<dbReference type="PANTHER" id="PTHR11556:SF1">
    <property type="entry name" value="FRUCTOSE-BISPHOSPHATASE"/>
    <property type="match status" value="1"/>
</dbReference>
<evidence type="ECO:0000259" key="15">
    <source>
        <dbReference type="Pfam" id="PF00316"/>
    </source>
</evidence>
<dbReference type="PIRSF" id="PIRSF500210">
    <property type="entry name" value="FBPtase"/>
    <property type="match status" value="1"/>
</dbReference>
<accession>A0A0D6EJW5</accession>
<dbReference type="FunFam" id="3.30.540.10:FF:000002">
    <property type="entry name" value="Fructose-1,6-bisphosphatase class 1"/>
    <property type="match status" value="1"/>
</dbReference>
<keyword evidence="18" id="KW-1185">Reference proteome</keyword>
<keyword evidence="6" id="KW-0479">Metal-binding</keyword>
<dbReference type="EMBL" id="CENE01000004">
    <property type="protein sequence ID" value="CEQ39925.1"/>
    <property type="molecule type" value="Genomic_DNA"/>
</dbReference>
<dbReference type="InterPro" id="IPR033391">
    <property type="entry name" value="FBPase_N"/>
</dbReference>
<keyword evidence="8" id="KW-0460">Magnesium</keyword>
<dbReference type="NCBIfam" id="NF006779">
    <property type="entry name" value="PRK09293.1-3"/>
    <property type="match status" value="1"/>
</dbReference>
<comment type="pathway">
    <text evidence="10">Carbohydrate biosynthesis.</text>
</comment>
<feature type="domain" description="Fructose-1-6-bisphosphatase class 1 C-terminal" evidence="16">
    <location>
        <begin position="296"/>
        <end position="424"/>
    </location>
</feature>
<keyword evidence="9 13" id="KW-0119">Carbohydrate metabolism</keyword>
<evidence type="ECO:0000256" key="13">
    <source>
        <dbReference type="RuleBase" id="RU000508"/>
    </source>
</evidence>
<evidence type="ECO:0000256" key="1">
    <source>
        <dbReference type="ARBA" id="ARBA00001273"/>
    </source>
</evidence>
<dbReference type="EC" id="3.1.3.11" evidence="5"/>
<dbReference type="Pfam" id="PF18913">
    <property type="entry name" value="FBPase_C"/>
    <property type="match status" value="1"/>
</dbReference>
<feature type="non-terminal residue" evidence="17">
    <location>
        <position position="1"/>
    </location>
</feature>
<evidence type="ECO:0000256" key="11">
    <source>
        <dbReference type="ARBA" id="ARBA00032973"/>
    </source>
</evidence>
<evidence type="ECO:0000259" key="16">
    <source>
        <dbReference type="Pfam" id="PF18913"/>
    </source>
</evidence>
<evidence type="ECO:0000256" key="8">
    <source>
        <dbReference type="ARBA" id="ARBA00022842"/>
    </source>
</evidence>
<dbReference type="GO" id="GO:0030388">
    <property type="term" value="P:fructose 1,6-bisphosphate metabolic process"/>
    <property type="evidence" value="ECO:0007669"/>
    <property type="project" value="TreeGrafter"/>
</dbReference>
<dbReference type="GO" id="GO:0006094">
    <property type="term" value="P:gluconeogenesis"/>
    <property type="evidence" value="ECO:0007669"/>
    <property type="project" value="TreeGrafter"/>
</dbReference>
<reference evidence="18" key="1">
    <citation type="submission" date="2015-02" db="EMBL/GenBank/DDBJ databases">
        <authorList>
            <person name="Gon?alves P."/>
        </authorList>
    </citation>
    <scope>NUCLEOTIDE SEQUENCE [LARGE SCALE GENOMIC DNA]</scope>
</reference>
<evidence type="ECO:0000256" key="10">
    <source>
        <dbReference type="ARBA" id="ARBA00024331"/>
    </source>
</evidence>
<dbReference type="InterPro" id="IPR000146">
    <property type="entry name" value="FBPase_class-1"/>
</dbReference>
<dbReference type="CDD" id="cd00354">
    <property type="entry name" value="FBPase"/>
    <property type="match status" value="1"/>
</dbReference>
<dbReference type="HAMAP" id="MF_01855">
    <property type="entry name" value="FBPase_class1"/>
    <property type="match status" value="1"/>
</dbReference>
<comment type="catalytic activity">
    <reaction evidence="1">
        <text>beta-D-fructose 1,6-bisphosphate + H2O = beta-D-fructose 6-phosphate + phosphate</text>
        <dbReference type="Rhea" id="RHEA:11064"/>
        <dbReference type="ChEBI" id="CHEBI:15377"/>
        <dbReference type="ChEBI" id="CHEBI:32966"/>
        <dbReference type="ChEBI" id="CHEBI:43474"/>
        <dbReference type="ChEBI" id="CHEBI:57634"/>
        <dbReference type="EC" id="3.1.3.11"/>
    </reaction>
</comment>
<protein>
    <recommendedName>
        <fullName evidence="12">Fructose-1,6-bisphosphatase</fullName>
        <ecNumber evidence="5">3.1.3.11</ecNumber>
    </recommendedName>
    <alternativeName>
        <fullName evidence="11">D-fructose-1,6-bisphosphate 1-phosphohydrolase</fullName>
    </alternativeName>
</protein>
<dbReference type="Gene3D" id="3.40.190.80">
    <property type="match status" value="1"/>
</dbReference>